<name>A0A845A7V1_9SPHN</name>
<sequence>MKGEILFLAHRIPFPPDRGDKIRSHHILKRLAQMAPVHVACFADNTSDLASEGELATVTSTHRLVDRKKSLMLAGIEALLHGEPISLPAFRSLALQDYITRLLAEKRIDVIYVFSGQMGQYVPADFTGQVIVDLVDVDSAKFDAYAEDSSWPMSWVNRREGKLLKLEEQRLVERADDVLLVSEAEVNLLRERLPGDLAGSTKIRALGNGTNSNFFNPSLVPPEPAMARKRGPHYVFTGQMDYPPNVAAALRGIERLLPAIQAVHPEAEFHVVGRNPTTELRTHDGKNGCRVWGEVADVRPFLVSADCVLVPLEIARGVQNKVLEAMAMACPVVMTPQAATGIGGKDGEHYWVADSDAGFVNAALKAVKPDNRLAIGDAARRFVVENLSWMAMLAPLNAMVKTGPRQRSQSEEA</sequence>
<evidence type="ECO:0000313" key="2">
    <source>
        <dbReference type="Proteomes" id="UP000460561"/>
    </source>
</evidence>
<dbReference type="OrthoDB" id="9807209at2"/>
<reference evidence="1 2" key="1">
    <citation type="submission" date="2019-12" db="EMBL/GenBank/DDBJ databases">
        <title>Genomic-based taxomic classification of the family Erythrobacteraceae.</title>
        <authorList>
            <person name="Xu L."/>
        </authorList>
    </citation>
    <scope>NUCLEOTIDE SEQUENCE [LARGE SCALE GENOMIC DNA]</scope>
    <source>
        <strain evidence="1 2">DSM 18604</strain>
    </source>
</reference>
<proteinExistence type="predicted"/>
<dbReference type="CDD" id="cd03801">
    <property type="entry name" value="GT4_PimA-like"/>
    <property type="match status" value="1"/>
</dbReference>
<comment type="caution">
    <text evidence="1">The sequence shown here is derived from an EMBL/GenBank/DDBJ whole genome shotgun (WGS) entry which is preliminary data.</text>
</comment>
<dbReference type="RefSeq" id="WP_160738468.1">
    <property type="nucleotide sequence ID" value="NZ_WTYQ01000001.1"/>
</dbReference>
<accession>A0A845A7V1</accession>
<evidence type="ECO:0000313" key="1">
    <source>
        <dbReference type="EMBL" id="MXP25333.1"/>
    </source>
</evidence>
<dbReference type="SUPFAM" id="SSF53756">
    <property type="entry name" value="UDP-Glycosyltransferase/glycogen phosphorylase"/>
    <property type="match status" value="1"/>
</dbReference>
<dbReference type="GO" id="GO:0016757">
    <property type="term" value="F:glycosyltransferase activity"/>
    <property type="evidence" value="ECO:0007669"/>
    <property type="project" value="TreeGrafter"/>
</dbReference>
<keyword evidence="2" id="KW-1185">Reference proteome</keyword>
<protein>
    <submittedName>
        <fullName evidence="1">TIGR03087 family PEP-CTERM/XrtA system glycosyltransferase</fullName>
    </submittedName>
</protein>
<dbReference type="EMBL" id="WTYQ01000001">
    <property type="protein sequence ID" value="MXP25333.1"/>
    <property type="molecule type" value="Genomic_DNA"/>
</dbReference>
<dbReference type="PANTHER" id="PTHR12526:SF600">
    <property type="entry name" value="GLYCOSYL TRANSFERASE GROUP 1"/>
    <property type="match status" value="1"/>
</dbReference>
<dbReference type="Proteomes" id="UP000460561">
    <property type="component" value="Unassembled WGS sequence"/>
</dbReference>
<dbReference type="PANTHER" id="PTHR12526">
    <property type="entry name" value="GLYCOSYLTRANSFERASE"/>
    <property type="match status" value="1"/>
</dbReference>
<organism evidence="1 2">
    <name type="scientific">Altericroceibacterium indicum</name>
    <dbReference type="NCBI Taxonomy" id="374177"/>
    <lineage>
        <taxon>Bacteria</taxon>
        <taxon>Pseudomonadati</taxon>
        <taxon>Pseudomonadota</taxon>
        <taxon>Alphaproteobacteria</taxon>
        <taxon>Sphingomonadales</taxon>
        <taxon>Erythrobacteraceae</taxon>
        <taxon>Altericroceibacterium</taxon>
    </lineage>
</organism>
<dbReference type="Pfam" id="PF13692">
    <property type="entry name" value="Glyco_trans_1_4"/>
    <property type="match status" value="1"/>
</dbReference>
<dbReference type="Gene3D" id="3.40.50.2000">
    <property type="entry name" value="Glycogen Phosphorylase B"/>
    <property type="match status" value="2"/>
</dbReference>
<dbReference type="NCBIfam" id="TIGR03087">
    <property type="entry name" value="stp1"/>
    <property type="match status" value="1"/>
</dbReference>
<dbReference type="AlphaFoldDB" id="A0A845A7V1"/>
<dbReference type="InterPro" id="IPR017521">
    <property type="entry name" value="Sugar_tfrase_PEP-CTERM_Stp1"/>
</dbReference>
<keyword evidence="1" id="KW-0808">Transferase</keyword>
<gene>
    <name evidence="1" type="ORF">GRI39_04640</name>
</gene>